<dbReference type="InterPro" id="IPR032808">
    <property type="entry name" value="DoxX"/>
</dbReference>
<dbReference type="AlphaFoldDB" id="A0A091B040"/>
<keyword evidence="6 7" id="KW-0472">Membrane</keyword>
<evidence type="ECO:0000256" key="5">
    <source>
        <dbReference type="ARBA" id="ARBA00022989"/>
    </source>
</evidence>
<evidence type="ECO:0000313" key="8">
    <source>
        <dbReference type="EMBL" id="KFN45056.1"/>
    </source>
</evidence>
<sequence length="143" mass="15276">MTPMPSPAHAATLVRLSLGTMWISHALLKLLVFTMPGFEAFLAAQGIPTFIAWPVVLAELAGGTAIVLGLHGRYVSLALLPILAGALWTHYPNGWVFSAANGGWEFPAYLIVWSVVHFLLGDGAFALSSKRSPHFGTRLAHAS</sequence>
<dbReference type="InterPro" id="IPR051907">
    <property type="entry name" value="DoxX-like_oxidoreductase"/>
</dbReference>
<reference evidence="8 9" key="1">
    <citation type="submission" date="2013-09" db="EMBL/GenBank/DDBJ databases">
        <title>Genome sequencing of Arenimonas oryziterrae.</title>
        <authorList>
            <person name="Chen F."/>
            <person name="Wang G."/>
        </authorList>
    </citation>
    <scope>NUCLEOTIDE SEQUENCE [LARGE SCALE GENOMIC DNA]</scope>
    <source>
        <strain evidence="8 9">YC6267</strain>
    </source>
</reference>
<dbReference type="PANTHER" id="PTHR33452">
    <property type="entry name" value="OXIDOREDUCTASE CATD-RELATED"/>
    <property type="match status" value="1"/>
</dbReference>
<dbReference type="RefSeq" id="WP_022969223.1">
    <property type="nucleotide sequence ID" value="NZ_ATVD01000002.1"/>
</dbReference>
<dbReference type="Pfam" id="PF07681">
    <property type="entry name" value="DoxX"/>
    <property type="match status" value="1"/>
</dbReference>
<feature type="transmembrane region" description="Helical" evidence="7">
    <location>
        <begin position="106"/>
        <end position="128"/>
    </location>
</feature>
<dbReference type="OrthoDB" id="5382961at2"/>
<dbReference type="EMBL" id="AVCI01000001">
    <property type="protein sequence ID" value="KFN45056.1"/>
    <property type="molecule type" value="Genomic_DNA"/>
</dbReference>
<dbReference type="Proteomes" id="UP000029385">
    <property type="component" value="Unassembled WGS sequence"/>
</dbReference>
<feature type="transmembrane region" description="Helical" evidence="7">
    <location>
        <begin position="12"/>
        <end position="34"/>
    </location>
</feature>
<comment type="similarity">
    <text evidence="2">Belongs to the DoxX family.</text>
</comment>
<keyword evidence="5 7" id="KW-1133">Transmembrane helix</keyword>
<proteinExistence type="inferred from homology"/>
<dbReference type="STRING" id="1121015.GCA_000420545_01600"/>
<evidence type="ECO:0008006" key="10">
    <source>
        <dbReference type="Google" id="ProtNLM"/>
    </source>
</evidence>
<name>A0A091B040_9GAMM</name>
<dbReference type="eggNOG" id="COG2259">
    <property type="taxonomic scope" value="Bacteria"/>
</dbReference>
<feature type="transmembrane region" description="Helical" evidence="7">
    <location>
        <begin position="40"/>
        <end position="62"/>
    </location>
</feature>
<evidence type="ECO:0000256" key="3">
    <source>
        <dbReference type="ARBA" id="ARBA00022475"/>
    </source>
</evidence>
<evidence type="ECO:0000313" key="9">
    <source>
        <dbReference type="Proteomes" id="UP000029385"/>
    </source>
</evidence>
<evidence type="ECO:0000256" key="1">
    <source>
        <dbReference type="ARBA" id="ARBA00004651"/>
    </source>
</evidence>
<protein>
    <recommendedName>
        <fullName evidence="10">DoxX family protein</fullName>
    </recommendedName>
</protein>
<dbReference type="PATRIC" id="fig|1121015.4.peg.644"/>
<feature type="transmembrane region" description="Helical" evidence="7">
    <location>
        <begin position="74"/>
        <end position="91"/>
    </location>
</feature>
<keyword evidence="9" id="KW-1185">Reference proteome</keyword>
<gene>
    <name evidence="8" type="ORF">N789_03275</name>
</gene>
<evidence type="ECO:0000256" key="7">
    <source>
        <dbReference type="SAM" id="Phobius"/>
    </source>
</evidence>
<evidence type="ECO:0000256" key="2">
    <source>
        <dbReference type="ARBA" id="ARBA00006679"/>
    </source>
</evidence>
<comment type="subcellular location">
    <subcellularLocation>
        <location evidence="1">Cell membrane</location>
        <topology evidence="1">Multi-pass membrane protein</topology>
    </subcellularLocation>
</comment>
<keyword evidence="3" id="KW-1003">Cell membrane</keyword>
<accession>A0A091B040</accession>
<dbReference type="PANTHER" id="PTHR33452:SF1">
    <property type="entry name" value="INNER MEMBRANE PROTEIN YPHA-RELATED"/>
    <property type="match status" value="1"/>
</dbReference>
<evidence type="ECO:0000256" key="6">
    <source>
        <dbReference type="ARBA" id="ARBA00023136"/>
    </source>
</evidence>
<evidence type="ECO:0000256" key="4">
    <source>
        <dbReference type="ARBA" id="ARBA00022692"/>
    </source>
</evidence>
<organism evidence="8 9">
    <name type="scientific">Arenimonas oryziterrae DSM 21050 = YC6267</name>
    <dbReference type="NCBI Taxonomy" id="1121015"/>
    <lineage>
        <taxon>Bacteria</taxon>
        <taxon>Pseudomonadati</taxon>
        <taxon>Pseudomonadota</taxon>
        <taxon>Gammaproteobacteria</taxon>
        <taxon>Lysobacterales</taxon>
        <taxon>Lysobacteraceae</taxon>
        <taxon>Arenimonas</taxon>
    </lineage>
</organism>
<keyword evidence="4 7" id="KW-0812">Transmembrane</keyword>
<comment type="caution">
    <text evidence="8">The sequence shown here is derived from an EMBL/GenBank/DDBJ whole genome shotgun (WGS) entry which is preliminary data.</text>
</comment>
<dbReference type="GO" id="GO:0005886">
    <property type="term" value="C:plasma membrane"/>
    <property type="evidence" value="ECO:0007669"/>
    <property type="project" value="UniProtKB-SubCell"/>
</dbReference>